<feature type="transmembrane region" description="Helical" evidence="5">
    <location>
        <begin position="94"/>
        <end position="120"/>
    </location>
</feature>
<feature type="transmembrane region" description="Helical" evidence="5">
    <location>
        <begin position="286"/>
        <end position="306"/>
    </location>
</feature>
<evidence type="ECO:0000313" key="9">
    <source>
        <dbReference type="Proteomes" id="UP000245060"/>
    </source>
</evidence>
<organism evidence="8 10">
    <name type="scientific">Mycobacterium montefiorense</name>
    <dbReference type="NCBI Taxonomy" id="154654"/>
    <lineage>
        <taxon>Bacteria</taxon>
        <taxon>Bacillati</taxon>
        <taxon>Actinomycetota</taxon>
        <taxon>Actinomycetes</taxon>
        <taxon>Mycobacteriales</taxon>
        <taxon>Mycobacteriaceae</taxon>
        <taxon>Mycobacterium</taxon>
        <taxon>Mycobacterium simiae complex</taxon>
    </lineage>
</organism>
<dbReference type="Gene3D" id="1.20.1720.10">
    <property type="entry name" value="Multidrug resistance protein D"/>
    <property type="match status" value="1"/>
</dbReference>
<dbReference type="Pfam" id="PF07690">
    <property type="entry name" value="MFS_1"/>
    <property type="match status" value="1"/>
</dbReference>
<feature type="transmembrane region" description="Helical" evidence="5">
    <location>
        <begin position="445"/>
        <end position="464"/>
    </location>
</feature>
<keyword evidence="3 5" id="KW-1133">Transmembrane helix</keyword>
<sequence>MTRPTAAERLCAPATDDDAGHLRKWAALGVLGAVAFMAQLDLFVVNVALPAMGQSYRGASLTDLSWVLNAYTVVFAALLIPAGRLADHYGRRGFLIAGTCAFTLASVICGAAPTLAVLVAGRMVQAVGAAVIVPASLGLLLHAFLARQHSLVVGLWAGLAAVAGTLGPTVGGLLVGLSWRWIFLINLPIGILIVALARRTVPRHRAAHDSRLPDALSAGSLLITITALVLATVKGPDWGWMSPITLGLYATAAAAALITVWRTVVHPHAMIEASVFASRAFSCSTIALLAFFIGFGAWLLISVLFLQDAWHYSALRTGLAIAPGPLVSLLWAVNAAAVADRFGRTAPAVAGSLCMAAAAALWLLGAAATPDYAQSFLPGLLLMGCAAGLVQAPLFAAASGLSAHRATTGSAVLNTARQVGSAIGVALLVVLLGSGHATLACYRRGWWLLVASGVLSAVAVMLSGTRRRAAAASTPAPAANPG</sequence>
<feature type="transmembrane region" description="Helical" evidence="5">
    <location>
        <begin position="419"/>
        <end position="439"/>
    </location>
</feature>
<accession>A0AA37V1A6</accession>
<keyword evidence="4 5" id="KW-0472">Membrane</keyword>
<feature type="transmembrane region" description="Helical" evidence="5">
    <location>
        <begin position="64"/>
        <end position="82"/>
    </location>
</feature>
<feature type="transmembrane region" description="Helical" evidence="5">
    <location>
        <begin position="346"/>
        <end position="364"/>
    </location>
</feature>
<protein>
    <submittedName>
        <fullName evidence="8">MFS transporter</fullName>
    </submittedName>
</protein>
<evidence type="ECO:0000256" key="5">
    <source>
        <dbReference type="SAM" id="Phobius"/>
    </source>
</evidence>
<feature type="transmembrane region" description="Helical" evidence="5">
    <location>
        <begin position="25"/>
        <end position="44"/>
    </location>
</feature>
<dbReference type="PROSITE" id="PS00216">
    <property type="entry name" value="SUGAR_TRANSPORT_1"/>
    <property type="match status" value="1"/>
</dbReference>
<dbReference type="Gene3D" id="1.20.1250.20">
    <property type="entry name" value="MFS general substrate transporter like domains"/>
    <property type="match status" value="1"/>
</dbReference>
<comment type="caution">
    <text evidence="8">The sequence shown here is derived from an EMBL/GenBank/DDBJ whole genome shotgun (WGS) entry which is preliminary data.</text>
</comment>
<feature type="transmembrane region" description="Helical" evidence="5">
    <location>
        <begin position="181"/>
        <end position="201"/>
    </location>
</feature>
<dbReference type="EMBL" id="BFCH01000021">
    <property type="protein sequence ID" value="GBG39642.1"/>
    <property type="molecule type" value="Genomic_DNA"/>
</dbReference>
<evidence type="ECO:0000313" key="8">
    <source>
        <dbReference type="EMBL" id="GKU74094.1"/>
    </source>
</evidence>
<comment type="subcellular location">
    <subcellularLocation>
        <location evidence="1">Cell membrane</location>
        <topology evidence="1">Multi-pass membrane protein</topology>
    </subcellularLocation>
</comment>
<evidence type="ECO:0000313" key="10">
    <source>
        <dbReference type="Proteomes" id="UP001139505"/>
    </source>
</evidence>
<feature type="transmembrane region" description="Helical" evidence="5">
    <location>
        <begin position="126"/>
        <end position="146"/>
    </location>
</feature>
<evidence type="ECO:0000256" key="4">
    <source>
        <dbReference type="ARBA" id="ARBA00023136"/>
    </source>
</evidence>
<feature type="transmembrane region" description="Helical" evidence="5">
    <location>
        <begin position="153"/>
        <end position="175"/>
    </location>
</feature>
<gene>
    <name evidence="7" type="ORF">MmonteBS_40140</name>
    <name evidence="8" type="ORF">NJB18185_38650</name>
</gene>
<dbReference type="EMBL" id="BQYH01000029">
    <property type="protein sequence ID" value="GKU74094.1"/>
    <property type="molecule type" value="Genomic_DNA"/>
</dbReference>
<reference evidence="9" key="2">
    <citation type="submission" date="2018-04" db="EMBL/GenBank/DDBJ databases">
        <title>Draft genome sequence of Mycobacterium montefiorense isolated from Japanese black salamander.</title>
        <authorList>
            <person name="Fukano H."/>
            <person name="Yoshida M."/>
            <person name="Shimizu A."/>
            <person name="Iwao H."/>
            <person name="Kurata O."/>
            <person name="Katayama Y."/>
            <person name="Omatsu T."/>
            <person name="Mizutani T."/>
            <person name="Wada S."/>
            <person name="Hoshino Y."/>
        </authorList>
    </citation>
    <scope>NUCLEOTIDE SEQUENCE [LARGE SCALE GENOMIC DNA]</scope>
    <source>
        <strain evidence="9">BS</strain>
    </source>
</reference>
<dbReference type="InterPro" id="IPR011701">
    <property type="entry name" value="MFS"/>
</dbReference>
<feature type="transmembrane region" description="Helical" evidence="5">
    <location>
        <begin position="244"/>
        <end position="265"/>
    </location>
</feature>
<dbReference type="PANTHER" id="PTHR42718:SF48">
    <property type="entry name" value="CONSERVED TWO-DOMAIN MEMBRANE PROTEIN-RELATED"/>
    <property type="match status" value="1"/>
</dbReference>
<dbReference type="GO" id="GO:0005886">
    <property type="term" value="C:plasma membrane"/>
    <property type="evidence" value="ECO:0007669"/>
    <property type="project" value="UniProtKB-SubCell"/>
</dbReference>
<dbReference type="Proteomes" id="UP001139505">
    <property type="component" value="Unassembled WGS sequence"/>
</dbReference>
<feature type="transmembrane region" description="Helical" evidence="5">
    <location>
        <begin position="213"/>
        <end position="232"/>
    </location>
</feature>
<dbReference type="InterPro" id="IPR005829">
    <property type="entry name" value="Sugar_transporter_CS"/>
</dbReference>
<dbReference type="GO" id="GO:0022857">
    <property type="term" value="F:transmembrane transporter activity"/>
    <property type="evidence" value="ECO:0007669"/>
    <property type="project" value="InterPro"/>
</dbReference>
<keyword evidence="9" id="KW-1185">Reference proteome</keyword>
<evidence type="ECO:0000259" key="6">
    <source>
        <dbReference type="PROSITE" id="PS50850"/>
    </source>
</evidence>
<keyword evidence="2 5" id="KW-0812">Transmembrane</keyword>
<evidence type="ECO:0000256" key="1">
    <source>
        <dbReference type="ARBA" id="ARBA00004651"/>
    </source>
</evidence>
<dbReference type="InterPro" id="IPR020846">
    <property type="entry name" value="MFS_dom"/>
</dbReference>
<dbReference type="SUPFAM" id="SSF103473">
    <property type="entry name" value="MFS general substrate transporter"/>
    <property type="match status" value="1"/>
</dbReference>
<proteinExistence type="predicted"/>
<evidence type="ECO:0000313" key="7">
    <source>
        <dbReference type="EMBL" id="GBG39642.1"/>
    </source>
</evidence>
<evidence type="ECO:0000256" key="3">
    <source>
        <dbReference type="ARBA" id="ARBA00022989"/>
    </source>
</evidence>
<feature type="transmembrane region" description="Helical" evidence="5">
    <location>
        <begin position="318"/>
        <end position="339"/>
    </location>
</feature>
<dbReference type="CDD" id="cd17321">
    <property type="entry name" value="MFS_MMR_MDR_like"/>
    <property type="match status" value="1"/>
</dbReference>
<feature type="domain" description="Major facilitator superfamily (MFS) profile" evidence="6">
    <location>
        <begin position="27"/>
        <end position="468"/>
    </location>
</feature>
<evidence type="ECO:0000256" key="2">
    <source>
        <dbReference type="ARBA" id="ARBA00022692"/>
    </source>
</evidence>
<name>A0AA37V1A6_9MYCO</name>
<dbReference type="PROSITE" id="PS50850">
    <property type="entry name" value="MFS"/>
    <property type="match status" value="1"/>
</dbReference>
<feature type="transmembrane region" description="Helical" evidence="5">
    <location>
        <begin position="376"/>
        <end position="398"/>
    </location>
</feature>
<dbReference type="Proteomes" id="UP000245060">
    <property type="component" value="Unassembled WGS sequence"/>
</dbReference>
<dbReference type="InterPro" id="IPR036259">
    <property type="entry name" value="MFS_trans_sf"/>
</dbReference>
<dbReference type="PRINTS" id="PR01036">
    <property type="entry name" value="TCRTETB"/>
</dbReference>
<dbReference type="AlphaFoldDB" id="A0AA37V1A6"/>
<dbReference type="PANTHER" id="PTHR42718">
    <property type="entry name" value="MAJOR FACILITATOR SUPERFAMILY MULTIDRUG TRANSPORTER MFSC"/>
    <property type="match status" value="1"/>
</dbReference>
<reference evidence="8" key="3">
    <citation type="journal article" date="2022" name="Microbiol. Resour. Announc.">
        <title>Draft Genome Sequences of Eight Mycobacterium montefiorense Strains Isolated from Salamanders in Captivity.</title>
        <authorList>
            <person name="Komine T."/>
            <person name="Ihara H."/>
            <person name="Fukano H."/>
            <person name="Hoshino Y."/>
            <person name="Kurata O."/>
            <person name="Wada S."/>
        </authorList>
    </citation>
    <scope>NUCLEOTIDE SEQUENCE</scope>
    <source>
        <strain evidence="8">NJB18185</strain>
    </source>
</reference>
<reference evidence="7" key="1">
    <citation type="journal article" date="2018" name="Genome Announc.">
        <title>Draft Genome Sequence of Mycobacterium montefiorense Isolated from Japanese Black Salamander (Hynobius nigrescens).</title>
        <authorList>
            <person name="Fukano H."/>
            <person name="Yoshida M."/>
            <person name="Shimizu A."/>
            <person name="Iwao H."/>
            <person name="Katayama Y."/>
            <person name="Omatsu T."/>
            <person name="Mizutani T."/>
            <person name="Kurata O."/>
            <person name="Wada S."/>
            <person name="Hoshino Y."/>
        </authorList>
    </citation>
    <scope>NUCLEOTIDE SEQUENCE</scope>
    <source>
        <strain evidence="7">BS</strain>
    </source>
</reference>
<reference evidence="8" key="4">
    <citation type="submission" date="2022-04" db="EMBL/GenBank/DDBJ databases">
        <authorList>
            <person name="Komine T."/>
            <person name="Fukano H."/>
            <person name="Wada S."/>
        </authorList>
    </citation>
    <scope>NUCLEOTIDE SEQUENCE</scope>
    <source>
        <strain evidence="8">NJB18185</strain>
    </source>
</reference>